<dbReference type="Gene3D" id="1.10.30.50">
    <property type="match status" value="1"/>
</dbReference>
<organism evidence="2 3">
    <name type="scientific">Kitasatospora cystarginea</name>
    <dbReference type="NCBI Taxonomy" id="58350"/>
    <lineage>
        <taxon>Bacteria</taxon>
        <taxon>Bacillati</taxon>
        <taxon>Actinomycetota</taxon>
        <taxon>Actinomycetes</taxon>
        <taxon>Kitasatosporales</taxon>
        <taxon>Streptomycetaceae</taxon>
        <taxon>Kitasatospora</taxon>
    </lineage>
</organism>
<dbReference type="CDD" id="cd00085">
    <property type="entry name" value="HNHc"/>
    <property type="match status" value="1"/>
</dbReference>
<evidence type="ECO:0000313" key="2">
    <source>
        <dbReference type="EMBL" id="GAA2263833.1"/>
    </source>
</evidence>
<feature type="domain" description="HNH" evidence="1">
    <location>
        <begin position="185"/>
        <end position="217"/>
    </location>
</feature>
<dbReference type="RefSeq" id="WP_344639252.1">
    <property type="nucleotide sequence ID" value="NZ_BAAATR010000029.1"/>
</dbReference>
<dbReference type="Proteomes" id="UP001500305">
    <property type="component" value="Unassembled WGS sequence"/>
</dbReference>
<evidence type="ECO:0000313" key="3">
    <source>
        <dbReference type="Proteomes" id="UP001500305"/>
    </source>
</evidence>
<name>A0ABN3ENH5_9ACTN</name>
<dbReference type="InterPro" id="IPR002711">
    <property type="entry name" value="HNH"/>
</dbReference>
<accession>A0ABN3ENH5</accession>
<evidence type="ECO:0000259" key="1">
    <source>
        <dbReference type="Pfam" id="PF01844"/>
    </source>
</evidence>
<reference evidence="2 3" key="1">
    <citation type="journal article" date="2019" name="Int. J. Syst. Evol. Microbiol.">
        <title>The Global Catalogue of Microorganisms (GCM) 10K type strain sequencing project: providing services to taxonomists for standard genome sequencing and annotation.</title>
        <authorList>
            <consortium name="The Broad Institute Genomics Platform"/>
            <consortium name="The Broad Institute Genome Sequencing Center for Infectious Disease"/>
            <person name="Wu L."/>
            <person name="Ma J."/>
        </authorList>
    </citation>
    <scope>NUCLEOTIDE SEQUENCE [LARGE SCALE GENOMIC DNA]</scope>
    <source>
        <strain evidence="2 3">JCM 7356</strain>
    </source>
</reference>
<dbReference type="Pfam" id="PF01844">
    <property type="entry name" value="HNH"/>
    <property type="match status" value="1"/>
</dbReference>
<gene>
    <name evidence="2" type="ORF">GCM10010430_55520</name>
</gene>
<protein>
    <recommendedName>
        <fullName evidence="1">HNH domain-containing protein</fullName>
    </recommendedName>
</protein>
<comment type="caution">
    <text evidence="2">The sequence shown here is derived from an EMBL/GenBank/DDBJ whole genome shotgun (WGS) entry which is preliminary data.</text>
</comment>
<dbReference type="InterPro" id="IPR003615">
    <property type="entry name" value="HNH_nuc"/>
</dbReference>
<keyword evidence="3" id="KW-1185">Reference proteome</keyword>
<dbReference type="EMBL" id="BAAATR010000029">
    <property type="protein sequence ID" value="GAA2263833.1"/>
    <property type="molecule type" value="Genomic_DNA"/>
</dbReference>
<proteinExistence type="predicted"/>
<sequence>MQPQHVAGFIAEIQKALASNWSDEHLKALSDRTVPEEVSGQHGWLLRGDLSTVWGRWFIESLVDLAPFQLDSNLNIAHVHAQVLAHFNQASPHSPKDERDKYARILTDFAWQLVQARRDRKRLTITAAMRDELWAQAQPDPRCYLCGHEFGPAARGKFLGESGDLPVVPSLVDFTRPRTRPAHACIEVDHVTPVAQGGKTETFNLRLACGWCNSVKNRYTNIYDAIPWASGIVTLPELGAVTQPQALWVLRTVATRRRCEFPGGCPARIEDSELFAAPRNSKGAMTPVNVGVYCQQHDPWAVARWIGPQRLADALVK</sequence>